<evidence type="ECO:0000313" key="3">
    <source>
        <dbReference type="Proteomes" id="UP000256970"/>
    </source>
</evidence>
<feature type="compositionally biased region" description="Low complexity" evidence="1">
    <location>
        <begin position="186"/>
        <end position="205"/>
    </location>
</feature>
<dbReference type="Proteomes" id="UP000256970">
    <property type="component" value="Unassembled WGS sequence"/>
</dbReference>
<evidence type="ECO:0000313" key="2">
    <source>
        <dbReference type="EMBL" id="SZX72156.1"/>
    </source>
</evidence>
<protein>
    <submittedName>
        <fullName evidence="2">Uncharacterized protein</fullName>
    </submittedName>
</protein>
<accession>A0A383W653</accession>
<gene>
    <name evidence="2" type="ORF">BQ4739_LOCUS12349</name>
</gene>
<name>A0A383W653_TETOB</name>
<reference evidence="2 3" key="1">
    <citation type="submission" date="2016-10" db="EMBL/GenBank/DDBJ databases">
        <authorList>
            <person name="Cai Z."/>
        </authorList>
    </citation>
    <scope>NUCLEOTIDE SEQUENCE [LARGE SCALE GENOMIC DNA]</scope>
</reference>
<keyword evidence="3" id="KW-1185">Reference proteome</keyword>
<dbReference type="EMBL" id="FNXT01001108">
    <property type="protein sequence ID" value="SZX72156.1"/>
    <property type="molecule type" value="Genomic_DNA"/>
</dbReference>
<evidence type="ECO:0000256" key="1">
    <source>
        <dbReference type="SAM" id="MobiDB-lite"/>
    </source>
</evidence>
<proteinExistence type="predicted"/>
<organism evidence="2 3">
    <name type="scientific">Tetradesmus obliquus</name>
    <name type="common">Green alga</name>
    <name type="synonym">Acutodesmus obliquus</name>
    <dbReference type="NCBI Taxonomy" id="3088"/>
    <lineage>
        <taxon>Eukaryota</taxon>
        <taxon>Viridiplantae</taxon>
        <taxon>Chlorophyta</taxon>
        <taxon>core chlorophytes</taxon>
        <taxon>Chlorophyceae</taxon>
        <taxon>CS clade</taxon>
        <taxon>Sphaeropleales</taxon>
        <taxon>Scenedesmaceae</taxon>
        <taxon>Tetradesmus</taxon>
    </lineage>
</organism>
<dbReference type="AlphaFoldDB" id="A0A383W653"/>
<feature type="region of interest" description="Disordered" evidence="1">
    <location>
        <begin position="140"/>
        <end position="227"/>
    </location>
</feature>
<sequence length="583" mass="62631">MGVDFIKMLLSTAEQTGKLKKSEPARTLQVPGKWLLHFCHDFASVMRDLAKMSKTSVNRLQSSKPVAVHKKTMTLVSQLINLRCTTRPSDPCLLDISCCKLLIGEAHIPTAAVAMYGLQQSSSCHVNQLLNNSRATLMDVARGKVRTPEKKSKEEEEEEEEEESNAHVGLPRKTPSGLPSLLTQDPSSSSSSSSSSSMPDAAAAGSDGGGGGGSSRPMVPTCRALSSDDVNRSKSMLFLTRVGERYTAQSIVRGTTKKGGGKTIKDSKQQAPEVLASSIMGTEQDVRSSTQKDALQSGVSSEYMGRAFQHGPEMQQSYCKVQLEKRTNGSVILLPSGDFSDVKDIPVHLKDSDTLEDGVVQDACVLSHTVQEPCPPEDVLVSGVLKSELFGHCQQAIQMVVDATPSDQRVERLYKGQKGNSKELMPAFDIASVDADFQTSTLCVASSKSFGDLLVRLPTLCCSGVRINDQQLVHEGFGAVFREQQQEFAKLSIGLRTRVGDDDEHTAAQPVADSTVAVLIQSYTPWLFGKLGQHYNTKLEPPTAVAAFLARASSADKQDLLRLLLGTGGGHAGCLAGQSRAGC</sequence>